<dbReference type="PANTHER" id="PTHR46112">
    <property type="entry name" value="AMINOPEPTIDASE"/>
    <property type="match status" value="1"/>
</dbReference>
<dbReference type="PROSITE" id="PS00491">
    <property type="entry name" value="PROLINE_PEPTIDASE"/>
    <property type="match status" value="1"/>
</dbReference>
<dbReference type="EMBL" id="PXYV01000010">
    <property type="protein sequence ID" value="PSR22958.1"/>
    <property type="molecule type" value="Genomic_DNA"/>
</dbReference>
<evidence type="ECO:0000256" key="1">
    <source>
        <dbReference type="ARBA" id="ARBA00022723"/>
    </source>
</evidence>
<dbReference type="SUPFAM" id="SSF55920">
    <property type="entry name" value="Creatinase/aminopeptidase"/>
    <property type="match status" value="1"/>
</dbReference>
<dbReference type="InterPro" id="IPR029149">
    <property type="entry name" value="Creatin/AminoP/Spt16_N"/>
</dbReference>
<dbReference type="Pfam" id="PF00557">
    <property type="entry name" value="Peptidase_M24"/>
    <property type="match status" value="1"/>
</dbReference>
<evidence type="ECO:0000313" key="6">
    <source>
        <dbReference type="Proteomes" id="UP000241848"/>
    </source>
</evidence>
<gene>
    <name evidence="5" type="ORF">C7B45_04880</name>
</gene>
<name>A0A2T2WL42_9FIRM</name>
<evidence type="ECO:0000259" key="3">
    <source>
        <dbReference type="Pfam" id="PF00557"/>
    </source>
</evidence>
<dbReference type="InterPro" id="IPR001131">
    <property type="entry name" value="Peptidase_M24B_aminopep-P_CS"/>
</dbReference>
<feature type="domain" description="Creatinase N-terminal" evidence="4">
    <location>
        <begin position="5"/>
        <end position="133"/>
    </location>
</feature>
<dbReference type="InterPro" id="IPR036005">
    <property type="entry name" value="Creatinase/aminopeptidase-like"/>
</dbReference>
<dbReference type="SUPFAM" id="SSF53092">
    <property type="entry name" value="Creatinase/prolidase N-terminal domain"/>
    <property type="match status" value="1"/>
</dbReference>
<dbReference type="AlphaFoldDB" id="A0A2T2WL42"/>
<sequence>MEQSIRRFQEMLDASGLDGAWIAAPEELSSTNLRYLSGFTGSSAHLLVTRTASYLITDFRYWDQASSECPQCEIIRSKKSVSEIVAGLVIDHRLRYLGFETEKVPVAMWKNWSAEVPVVWKPLDKMVEKLRLIKYPAEIEAIRAAARIAGESLMEVLGSVVGRKELDVALDLELAMRRRGAESLGFSTIIGSGERGALPHAHPTDRVIQAGELVTVDFGAQVNGYKSDETLTFATGPVSEELKTIWNIVAKAQAAGIAAVKPGATSRDVDTAVRTIIGDAGYGERFGHGTGHGVGLDIHENPFASQNPQQEQVLEVGMTITVEPGIYIPGLGGARLEDTLVITENGAERLTIVPKSFQIIS</sequence>
<dbReference type="Pfam" id="PF01321">
    <property type="entry name" value="Creatinase_N"/>
    <property type="match status" value="1"/>
</dbReference>
<dbReference type="InterPro" id="IPR000994">
    <property type="entry name" value="Pept_M24"/>
</dbReference>
<dbReference type="Gene3D" id="3.90.230.10">
    <property type="entry name" value="Creatinase/methionine aminopeptidase superfamily"/>
    <property type="match status" value="1"/>
</dbReference>
<proteinExistence type="predicted"/>
<evidence type="ECO:0000256" key="2">
    <source>
        <dbReference type="ARBA" id="ARBA00022801"/>
    </source>
</evidence>
<feature type="domain" description="Peptidase M24" evidence="3">
    <location>
        <begin position="140"/>
        <end position="344"/>
    </location>
</feature>
<reference evidence="5 6" key="1">
    <citation type="journal article" date="2014" name="BMC Genomics">
        <title>Comparison of environmental and isolate Sulfobacillus genomes reveals diverse carbon, sulfur, nitrogen, and hydrogen metabolisms.</title>
        <authorList>
            <person name="Justice N.B."/>
            <person name="Norman A."/>
            <person name="Brown C.T."/>
            <person name="Singh A."/>
            <person name="Thomas B.C."/>
            <person name="Banfield J.F."/>
        </authorList>
    </citation>
    <scope>NUCLEOTIDE SEQUENCE [LARGE SCALE GENOMIC DNA]</scope>
    <source>
        <strain evidence="5">AMDSBA3</strain>
    </source>
</reference>
<protein>
    <submittedName>
        <fullName evidence="5">Xaa-Pro dipeptidase</fullName>
    </submittedName>
</protein>
<accession>A0A2T2WL42</accession>
<comment type="caution">
    <text evidence="5">The sequence shown here is derived from an EMBL/GenBank/DDBJ whole genome shotgun (WGS) entry which is preliminary data.</text>
</comment>
<dbReference type="InterPro" id="IPR000587">
    <property type="entry name" value="Creatinase_N"/>
</dbReference>
<dbReference type="GO" id="GO:0004177">
    <property type="term" value="F:aminopeptidase activity"/>
    <property type="evidence" value="ECO:0007669"/>
    <property type="project" value="UniProtKB-ARBA"/>
</dbReference>
<evidence type="ECO:0000313" key="5">
    <source>
        <dbReference type="EMBL" id="PSR22958.1"/>
    </source>
</evidence>
<dbReference type="GO" id="GO:0046872">
    <property type="term" value="F:metal ion binding"/>
    <property type="evidence" value="ECO:0007669"/>
    <property type="project" value="UniProtKB-KW"/>
</dbReference>
<dbReference type="Gene3D" id="3.40.350.10">
    <property type="entry name" value="Creatinase/prolidase N-terminal domain"/>
    <property type="match status" value="1"/>
</dbReference>
<dbReference type="InterPro" id="IPR050659">
    <property type="entry name" value="Peptidase_M24B"/>
</dbReference>
<keyword evidence="2" id="KW-0378">Hydrolase</keyword>
<dbReference type="Proteomes" id="UP000241848">
    <property type="component" value="Unassembled WGS sequence"/>
</dbReference>
<dbReference type="PRINTS" id="PR00599">
    <property type="entry name" value="MAPEPTIDASE"/>
</dbReference>
<dbReference type="GO" id="GO:0008235">
    <property type="term" value="F:metalloexopeptidase activity"/>
    <property type="evidence" value="ECO:0007669"/>
    <property type="project" value="UniProtKB-ARBA"/>
</dbReference>
<keyword evidence="1" id="KW-0479">Metal-binding</keyword>
<dbReference type="PANTHER" id="PTHR46112:SF3">
    <property type="entry name" value="AMINOPEPTIDASE YPDF"/>
    <property type="match status" value="1"/>
</dbReference>
<organism evidence="5 6">
    <name type="scientific">Sulfobacillus acidophilus</name>
    <dbReference type="NCBI Taxonomy" id="53633"/>
    <lineage>
        <taxon>Bacteria</taxon>
        <taxon>Bacillati</taxon>
        <taxon>Bacillota</taxon>
        <taxon>Clostridia</taxon>
        <taxon>Eubacteriales</taxon>
        <taxon>Clostridiales Family XVII. Incertae Sedis</taxon>
        <taxon>Sulfobacillus</taxon>
    </lineage>
</organism>
<evidence type="ECO:0000259" key="4">
    <source>
        <dbReference type="Pfam" id="PF01321"/>
    </source>
</evidence>
<dbReference type="InterPro" id="IPR001714">
    <property type="entry name" value="Pept_M24_MAP"/>
</dbReference>